<sequence length="949" mass="107730">MRSSKGFHREDSQQVEKLDEKKKYSGNHHPPLPLPPSRTKHLSQSDWLLLETLDTRCKRPLHTGRFLTMHKRRRKRLITRSLTQNHALLDDIHHGQVQRILDQVHEWPFNAFNLDNVTGGRSLPVLCVHLFHWYGLLEHFQLDVVRCWKFFSLIEEGYHSTNPYHNAIHATDVTQAMHCFLQEKKIREHLTPLEIMASIIAAVTHDLDHPGVNQPFLIATSNHLAALYENSSVLENHHWRSAIGCLLESHVAEELEDCRPELQRQISSLILATDITRQQEFLNSFKRYLDEDILDMRLEEHRHFILQIALKCADISNPCRPWEISKKWSQKVCEEFFRQGDYERQLNLPVTALCDRQSTSVPKIQAGFFTFVVYPLFEEWHRFLGHGLSDDMMKNLHENKLKWDALIKLENEKEKSKGNGNEEEIVGIETGNDTSVDTSPIMEECGVEPAKKNNYLTVPEWHCNQRIGRRHSVPLSMQATEPEICRTILRRESLPVSEKRSLTVYHSGLLEEEEEEEVERERHDDDDDEESTNVERSISFVSSASDDIRFKIESDEDKVLSSENLLPEPSITSITTVTEASRLSNVLGRGQSPLRGTAKSHLTRQQTFPPVQPYVRQRYLSATVEMSRCMNVVAGIANKSSSSSRTDMSGKRGLSGDSSVDLNNDTHCGSSNGSRTPPFCKTAVLRENNNRSCFSVANVDSVDKTSSPSPSSSSTNGKRETPCSSHDRVKMAKLWDERFSGCHEKENLDPRKFSGNDLDVDLLYGHRMNSTQGQLTRRRGSAPVGSEAINPMALALRGWNERYPRRGSVPADAIRCHTEEGFALRLTQDSSTNLCTSQQHCPYNRRGSIPTETSWPETTMTTTATKTRSSNRNKKILRRRSSGGPEMFCFGKQETDNILLKVEILSKRHGGAGGGVGGGETHSETIMSTRRRGSLPLDVLLATHSGDFC</sequence>
<feature type="binding site" evidence="8">
    <location>
        <position position="169"/>
    </location>
    <ligand>
        <name>Zn(2+)</name>
        <dbReference type="ChEBI" id="CHEBI:29105"/>
        <label>1</label>
    </ligand>
</feature>
<evidence type="ECO:0000256" key="6">
    <source>
        <dbReference type="PIRSR" id="PIRSR623088-1"/>
    </source>
</evidence>
<dbReference type="EMBL" id="AAZO01007066">
    <property type="status" value="NOT_ANNOTATED_CDS"/>
    <property type="molecule type" value="Genomic_DNA"/>
</dbReference>
<dbReference type="Proteomes" id="UP000009046">
    <property type="component" value="Unassembled WGS sequence"/>
</dbReference>
<evidence type="ECO:0000256" key="4">
    <source>
        <dbReference type="ARBA" id="ARBA00022801"/>
    </source>
</evidence>
<dbReference type="OrthoDB" id="189220at2759"/>
<dbReference type="AlphaFoldDB" id="E0W1Y2"/>
<dbReference type="CDD" id="cd00077">
    <property type="entry name" value="HDc"/>
    <property type="match status" value="1"/>
</dbReference>
<dbReference type="InterPro" id="IPR002073">
    <property type="entry name" value="PDEase_catalytic_dom"/>
</dbReference>
<evidence type="ECO:0000313" key="12">
    <source>
        <dbReference type="EMBL" id="EEB19576.1"/>
    </source>
</evidence>
<comment type="cofactor">
    <cofactor evidence="9">
        <name>a divalent metal cation</name>
        <dbReference type="ChEBI" id="CHEBI:60240"/>
    </cofactor>
    <text evidence="9">Binds 2 divalent metal cations per subunit. Site 1 may preferentially bind zinc ions, while site 2 has a preference for magnesium and/or manganese ions.</text>
</comment>
<dbReference type="PROSITE" id="PS00126">
    <property type="entry name" value="PDEASE_I_1"/>
    <property type="match status" value="1"/>
</dbReference>
<accession>E0W1Y2</accession>
<dbReference type="Pfam" id="PF00233">
    <property type="entry name" value="PDEase_I"/>
    <property type="match status" value="1"/>
</dbReference>
<evidence type="ECO:0000256" key="9">
    <source>
        <dbReference type="RuleBase" id="RU363067"/>
    </source>
</evidence>
<dbReference type="KEGG" id="phu:Phum_PHUM580550"/>
<comment type="pathway">
    <text evidence="2">Purine metabolism; 3',5'-cyclic AMP degradation; AMP from 3',5'-cyclic AMP: step 1/1.</text>
</comment>
<dbReference type="GO" id="GO:0004115">
    <property type="term" value="F:3',5'-cyclic-AMP phosphodiesterase activity"/>
    <property type="evidence" value="ECO:0007669"/>
    <property type="project" value="UniProtKB-EC"/>
</dbReference>
<dbReference type="RefSeq" id="XP_002432314.1">
    <property type="nucleotide sequence ID" value="XM_002432269.1"/>
</dbReference>
<dbReference type="InterPro" id="IPR003607">
    <property type="entry name" value="HD/PDEase_dom"/>
</dbReference>
<feature type="binding site" evidence="7">
    <location>
        <position position="365"/>
    </location>
    <ligand>
        <name>AMP</name>
        <dbReference type="ChEBI" id="CHEBI:456215"/>
    </ligand>
</feature>
<dbReference type="EC" id="3.1.4.-" evidence="9"/>
<feature type="binding site" evidence="7">
    <location>
        <begin position="165"/>
        <end position="169"/>
    </location>
    <ligand>
        <name>AMP</name>
        <dbReference type="ChEBI" id="CHEBI:456215"/>
    </ligand>
</feature>
<comment type="catalytic activity">
    <reaction evidence="1">
        <text>3',5'-cyclic AMP + H2O = AMP + H(+)</text>
        <dbReference type="Rhea" id="RHEA:25277"/>
        <dbReference type="ChEBI" id="CHEBI:15377"/>
        <dbReference type="ChEBI" id="CHEBI:15378"/>
        <dbReference type="ChEBI" id="CHEBI:58165"/>
        <dbReference type="ChEBI" id="CHEBI:456215"/>
        <dbReference type="EC" id="3.1.4.53"/>
    </reaction>
</comment>
<dbReference type="PROSITE" id="PS51845">
    <property type="entry name" value="PDEASE_I_2"/>
    <property type="match status" value="1"/>
</dbReference>
<feature type="binding site" evidence="8">
    <location>
        <position position="205"/>
    </location>
    <ligand>
        <name>Zn(2+)</name>
        <dbReference type="ChEBI" id="CHEBI:29105"/>
        <label>1</label>
    </ligand>
</feature>
<feature type="domain" description="PDEase" evidence="11">
    <location>
        <begin position="89"/>
        <end position="410"/>
    </location>
</feature>
<protein>
    <recommendedName>
        <fullName evidence="9">Phosphodiesterase</fullName>
        <ecNumber evidence="9">3.1.4.-</ecNumber>
    </recommendedName>
</protein>
<evidence type="ECO:0000313" key="13">
    <source>
        <dbReference type="EnsemblMetazoa" id="PHUM580550-PA"/>
    </source>
</evidence>
<reference evidence="13" key="3">
    <citation type="submission" date="2021-02" db="UniProtKB">
        <authorList>
            <consortium name="EnsemblMetazoa"/>
        </authorList>
    </citation>
    <scope>IDENTIFICATION</scope>
    <source>
        <strain evidence="13">USDA</strain>
    </source>
</reference>
<dbReference type="PRINTS" id="PR00387">
    <property type="entry name" value="PDIESTERASE1"/>
</dbReference>
<feature type="compositionally biased region" description="Polar residues" evidence="10">
    <location>
        <begin position="656"/>
        <end position="675"/>
    </location>
</feature>
<dbReference type="SUPFAM" id="SSF109604">
    <property type="entry name" value="HD-domain/PDEase-like"/>
    <property type="match status" value="1"/>
</dbReference>
<dbReference type="GO" id="GO:0046872">
    <property type="term" value="F:metal ion binding"/>
    <property type="evidence" value="ECO:0007669"/>
    <property type="project" value="UniProtKB-KW"/>
</dbReference>
<dbReference type="HOGENOM" id="CLU_004670_0_0_1"/>
<feature type="region of interest" description="Disordered" evidence="10">
    <location>
        <begin position="505"/>
        <end position="535"/>
    </location>
</feature>
<feature type="active site" description="Proton donor" evidence="6">
    <location>
        <position position="165"/>
    </location>
</feature>
<evidence type="ECO:0000256" key="2">
    <source>
        <dbReference type="ARBA" id="ARBA00004703"/>
    </source>
</evidence>
<dbReference type="InParanoid" id="E0W1Y2"/>
<feature type="binding site" evidence="8">
    <location>
        <position position="314"/>
    </location>
    <ligand>
        <name>Zn(2+)</name>
        <dbReference type="ChEBI" id="CHEBI:29105"/>
        <label>1</label>
    </ligand>
</feature>
<dbReference type="EMBL" id="DS235873">
    <property type="protein sequence ID" value="EEB19576.1"/>
    <property type="molecule type" value="Genomic_DNA"/>
</dbReference>
<dbReference type="InterPro" id="IPR023174">
    <property type="entry name" value="PDEase_CS"/>
</dbReference>
<dbReference type="EnsemblMetazoa" id="PHUM580550-RA">
    <property type="protein sequence ID" value="PHUM580550-PA"/>
    <property type="gene ID" value="PHUM580550"/>
</dbReference>
<comment type="similarity">
    <text evidence="5">Belongs to the cyclic nucleotide phosphodiesterase family. PDE7 subfamily.</text>
</comment>
<keyword evidence="3 8" id="KW-0479">Metal-binding</keyword>
<proteinExistence type="inferred from homology"/>
<evidence type="ECO:0000313" key="14">
    <source>
        <dbReference type="Proteomes" id="UP000009046"/>
    </source>
</evidence>
<reference evidence="12" key="1">
    <citation type="submission" date="2007-04" db="EMBL/GenBank/DDBJ databases">
        <title>Annotation of Pediculus humanus corporis strain USDA.</title>
        <authorList>
            <person name="Kirkness E."/>
            <person name="Hannick L."/>
            <person name="Hass B."/>
            <person name="Bruggner R."/>
            <person name="Lawson D."/>
            <person name="Bidwell S."/>
            <person name="Joardar V."/>
            <person name="Caler E."/>
            <person name="Walenz B."/>
            <person name="Inman J."/>
            <person name="Schobel S."/>
            <person name="Galinsky K."/>
            <person name="Amedeo P."/>
            <person name="Strausberg R."/>
        </authorList>
    </citation>
    <scope>NUCLEOTIDE SEQUENCE</scope>
    <source>
        <strain evidence="12">USDA</strain>
    </source>
</reference>
<evidence type="ECO:0000256" key="8">
    <source>
        <dbReference type="PIRSR" id="PIRSR623088-3"/>
    </source>
</evidence>
<dbReference type="GeneID" id="8232323"/>
<keyword evidence="4 9" id="KW-0378">Hydrolase</keyword>
<feature type="binding site" evidence="8">
    <location>
        <position position="206"/>
    </location>
    <ligand>
        <name>Zn(2+)</name>
        <dbReference type="ChEBI" id="CHEBI:29105"/>
        <label>2</label>
    </ligand>
</feature>
<dbReference type="GO" id="GO:0007165">
    <property type="term" value="P:signal transduction"/>
    <property type="evidence" value="ECO:0007669"/>
    <property type="project" value="InterPro"/>
</dbReference>
<feature type="region of interest" description="Disordered" evidence="10">
    <location>
        <begin position="1"/>
        <end position="40"/>
    </location>
</feature>
<feature type="binding site" evidence="7">
    <location>
        <position position="314"/>
    </location>
    <ligand>
        <name>AMP</name>
        <dbReference type="ChEBI" id="CHEBI:456215"/>
    </ligand>
</feature>
<dbReference type="OMA" id="AIRCHTE"/>
<feature type="compositionally biased region" description="Basic and acidic residues" evidence="10">
    <location>
        <begin position="7"/>
        <end position="23"/>
    </location>
</feature>
<gene>
    <name evidence="13" type="primary">8232323</name>
    <name evidence="12" type="ORF">Phum_PHUM580550</name>
</gene>
<name>E0W1Y2_PEDHC</name>
<evidence type="ECO:0000256" key="3">
    <source>
        <dbReference type="ARBA" id="ARBA00022723"/>
    </source>
</evidence>
<organism>
    <name type="scientific">Pediculus humanus subsp. corporis</name>
    <name type="common">Body louse</name>
    <dbReference type="NCBI Taxonomy" id="121224"/>
    <lineage>
        <taxon>Eukaryota</taxon>
        <taxon>Metazoa</taxon>
        <taxon>Ecdysozoa</taxon>
        <taxon>Arthropoda</taxon>
        <taxon>Hexapoda</taxon>
        <taxon>Insecta</taxon>
        <taxon>Pterygota</taxon>
        <taxon>Neoptera</taxon>
        <taxon>Paraneoptera</taxon>
        <taxon>Psocodea</taxon>
        <taxon>Troctomorpha</taxon>
        <taxon>Phthiraptera</taxon>
        <taxon>Anoplura</taxon>
        <taxon>Pediculidae</taxon>
        <taxon>Pediculus</taxon>
    </lineage>
</organism>
<evidence type="ECO:0000256" key="5">
    <source>
        <dbReference type="ARBA" id="ARBA00061458"/>
    </source>
</evidence>
<feature type="compositionally biased region" description="Acidic residues" evidence="10">
    <location>
        <begin position="510"/>
        <end position="532"/>
    </location>
</feature>
<dbReference type="PANTHER" id="PTHR11347">
    <property type="entry name" value="CYCLIC NUCLEOTIDE PHOSPHODIESTERASE"/>
    <property type="match status" value="1"/>
</dbReference>
<dbReference type="eggNOG" id="KOG3689">
    <property type="taxonomic scope" value="Eukaryota"/>
</dbReference>
<feature type="compositionally biased region" description="Basic and acidic residues" evidence="10">
    <location>
        <begin position="717"/>
        <end position="727"/>
    </location>
</feature>
<evidence type="ECO:0000256" key="7">
    <source>
        <dbReference type="PIRSR" id="PIRSR623088-2"/>
    </source>
</evidence>
<dbReference type="CTD" id="8232323"/>
<evidence type="ECO:0000256" key="10">
    <source>
        <dbReference type="SAM" id="MobiDB-lite"/>
    </source>
</evidence>
<feature type="binding site" evidence="8">
    <location>
        <position position="206"/>
    </location>
    <ligand>
        <name>Zn(2+)</name>
        <dbReference type="ChEBI" id="CHEBI:29105"/>
        <label>1</label>
    </ligand>
</feature>
<evidence type="ECO:0000256" key="1">
    <source>
        <dbReference type="ARBA" id="ARBA00000621"/>
    </source>
</evidence>
<dbReference type="VEuPathDB" id="VectorBase:PHUM580550"/>
<feature type="binding site" evidence="7">
    <location>
        <position position="206"/>
    </location>
    <ligand>
        <name>AMP</name>
        <dbReference type="ChEBI" id="CHEBI:456215"/>
    </ligand>
</feature>
<dbReference type="Gene3D" id="1.10.1300.10">
    <property type="entry name" value="3'5'-cyclic nucleotide phosphodiesterase, catalytic domain"/>
    <property type="match status" value="1"/>
</dbReference>
<evidence type="ECO:0000259" key="11">
    <source>
        <dbReference type="PROSITE" id="PS51845"/>
    </source>
</evidence>
<dbReference type="FunFam" id="1.10.1300.10:FF:000004">
    <property type="entry name" value="Phosphodiesterase"/>
    <property type="match status" value="1"/>
</dbReference>
<dbReference type="SMART" id="SM00471">
    <property type="entry name" value="HDc"/>
    <property type="match status" value="1"/>
</dbReference>
<dbReference type="InterPro" id="IPR036971">
    <property type="entry name" value="PDEase_catalytic_dom_sf"/>
</dbReference>
<keyword evidence="14" id="KW-1185">Reference proteome</keyword>
<reference evidence="12" key="2">
    <citation type="submission" date="2007-04" db="EMBL/GenBank/DDBJ databases">
        <title>The genome of the human body louse.</title>
        <authorList>
            <consortium name="The Human Body Louse Genome Consortium"/>
            <person name="Kirkness E."/>
            <person name="Walenz B."/>
            <person name="Hass B."/>
            <person name="Bruggner R."/>
            <person name="Strausberg R."/>
        </authorList>
    </citation>
    <scope>NUCLEOTIDE SEQUENCE</scope>
    <source>
        <strain evidence="12">USDA</strain>
    </source>
</reference>
<feature type="region of interest" description="Disordered" evidence="10">
    <location>
        <begin position="639"/>
        <end position="678"/>
    </location>
</feature>
<dbReference type="STRING" id="121224.E0W1Y2"/>
<dbReference type="InterPro" id="IPR023088">
    <property type="entry name" value="PDEase"/>
</dbReference>
<feature type="region of interest" description="Disordered" evidence="10">
    <location>
        <begin position="700"/>
        <end position="727"/>
    </location>
</feature>